<dbReference type="EMBL" id="JXMW01000006">
    <property type="protein sequence ID" value="OQD59023.1"/>
    <property type="molecule type" value="Genomic_DNA"/>
</dbReference>
<evidence type="ECO:0000313" key="3">
    <source>
        <dbReference type="Proteomes" id="UP000191661"/>
    </source>
</evidence>
<proteinExistence type="predicted"/>
<keyword evidence="1" id="KW-0812">Transmembrane</keyword>
<reference evidence="2 3" key="1">
    <citation type="submission" date="2014-12" db="EMBL/GenBank/DDBJ databases">
        <title>Genome sequence of Methanobrevibacter arboriphilicus DH1, DSM1125.</title>
        <authorList>
            <person name="Poehlein A."/>
            <person name="Thauer R.K."/>
            <person name="Seedorf H."/>
            <person name="Daniel R."/>
        </authorList>
    </citation>
    <scope>NUCLEOTIDE SEQUENCE [LARGE SCALE GENOMIC DNA]</scope>
    <source>
        <strain evidence="2 3">DH1</strain>
    </source>
</reference>
<organism evidence="2 3">
    <name type="scientific">Methanobrevibacter arboriphilus JCM 13429 = DSM 1125</name>
    <dbReference type="NCBI Taxonomy" id="1300164"/>
    <lineage>
        <taxon>Archaea</taxon>
        <taxon>Methanobacteriati</taxon>
        <taxon>Methanobacteriota</taxon>
        <taxon>Methanomada group</taxon>
        <taxon>Methanobacteria</taxon>
        <taxon>Methanobacteriales</taxon>
        <taxon>Methanobacteriaceae</taxon>
        <taxon>Methanobrevibacter</taxon>
    </lineage>
</organism>
<evidence type="ECO:0000313" key="2">
    <source>
        <dbReference type="EMBL" id="OQD59023.1"/>
    </source>
</evidence>
<keyword evidence="1" id="KW-0472">Membrane</keyword>
<dbReference type="RefSeq" id="WP_080460079.1">
    <property type="nucleotide sequence ID" value="NZ_BBET01000186.1"/>
</dbReference>
<dbReference type="Proteomes" id="UP000191661">
    <property type="component" value="Unassembled WGS sequence"/>
</dbReference>
<dbReference type="AlphaFoldDB" id="A0A1V6N379"/>
<accession>A0A1V6N379</accession>
<protein>
    <submittedName>
        <fullName evidence="2">Uncharacterized protein</fullName>
    </submittedName>
</protein>
<keyword evidence="3" id="KW-1185">Reference proteome</keyword>
<gene>
    <name evidence="2" type="ORF">MBBAR_6c01330</name>
</gene>
<keyword evidence="1" id="KW-1133">Transmembrane helix</keyword>
<feature type="transmembrane region" description="Helical" evidence="1">
    <location>
        <begin position="12"/>
        <end position="32"/>
    </location>
</feature>
<evidence type="ECO:0000256" key="1">
    <source>
        <dbReference type="SAM" id="Phobius"/>
    </source>
</evidence>
<sequence length="63" mass="6913">MIVQVKEISPMKLIIGITIGITIIYSLKLGYIEVSTAGLGIFGGYLAKNIELKSDSRDINDRE</sequence>
<name>A0A1V6N379_METAZ</name>
<comment type="caution">
    <text evidence="2">The sequence shown here is derived from an EMBL/GenBank/DDBJ whole genome shotgun (WGS) entry which is preliminary data.</text>
</comment>